<evidence type="ECO:0000256" key="11">
    <source>
        <dbReference type="ARBA" id="ARBA00022737"/>
    </source>
</evidence>
<dbReference type="GO" id="GO:0003677">
    <property type="term" value="F:DNA binding"/>
    <property type="evidence" value="ECO:0007669"/>
    <property type="project" value="UniProtKB-KW"/>
</dbReference>
<protein>
    <recommendedName>
        <fullName evidence="18">EF-hand domain-containing protein</fullName>
    </recommendedName>
</protein>
<reference evidence="19 20" key="1">
    <citation type="journal article" date="2018" name="Sci. Rep.">
        <title>Comparative analysis of the Pocillopora damicornis genome highlights role of immune system in coral evolution.</title>
        <authorList>
            <person name="Cunning R."/>
            <person name="Bay R.A."/>
            <person name="Gillette P."/>
            <person name="Baker A.C."/>
            <person name="Traylor-Knowles N."/>
        </authorList>
    </citation>
    <scope>NUCLEOTIDE SEQUENCE [LARGE SCALE GENOMIC DNA]</scope>
    <source>
        <strain evidence="19">RSMAS</strain>
        <tissue evidence="19">Whole animal</tissue>
    </source>
</reference>
<evidence type="ECO:0000256" key="3">
    <source>
        <dbReference type="ARBA" id="ARBA00004555"/>
    </source>
</evidence>
<keyword evidence="8" id="KW-0597">Phosphoprotein</keyword>
<evidence type="ECO:0000256" key="4">
    <source>
        <dbReference type="ARBA" id="ARBA00004613"/>
    </source>
</evidence>
<dbReference type="SUPFAM" id="SSF47473">
    <property type="entry name" value="EF-hand"/>
    <property type="match status" value="1"/>
</dbReference>
<dbReference type="PROSITE" id="PS50222">
    <property type="entry name" value="EF_HAND_2"/>
    <property type="match status" value="2"/>
</dbReference>
<dbReference type="GO" id="GO:0005509">
    <property type="term" value="F:calcium ion binding"/>
    <property type="evidence" value="ECO:0007669"/>
    <property type="project" value="InterPro"/>
</dbReference>
<accession>A0A3M6U831</accession>
<keyword evidence="7" id="KW-0964">Secreted</keyword>
<dbReference type="InterPro" id="IPR002048">
    <property type="entry name" value="EF_hand_dom"/>
</dbReference>
<evidence type="ECO:0000256" key="1">
    <source>
        <dbReference type="ARBA" id="ARBA00004170"/>
    </source>
</evidence>
<dbReference type="InterPro" id="IPR018247">
    <property type="entry name" value="EF_Hand_1_Ca_BS"/>
</dbReference>
<evidence type="ECO:0000313" key="20">
    <source>
        <dbReference type="Proteomes" id="UP000275408"/>
    </source>
</evidence>
<evidence type="ECO:0000256" key="12">
    <source>
        <dbReference type="ARBA" id="ARBA00022837"/>
    </source>
</evidence>
<feature type="domain" description="EF-hand" evidence="18">
    <location>
        <begin position="280"/>
        <end position="315"/>
    </location>
</feature>
<keyword evidence="13" id="KW-0333">Golgi apparatus</keyword>
<dbReference type="AlphaFoldDB" id="A0A3M6U831"/>
<proteinExistence type="inferred from homology"/>
<dbReference type="InterPro" id="IPR011992">
    <property type="entry name" value="EF-hand-dom_pair"/>
</dbReference>
<evidence type="ECO:0000256" key="6">
    <source>
        <dbReference type="ARBA" id="ARBA00022490"/>
    </source>
</evidence>
<feature type="domain" description="EF-hand" evidence="18">
    <location>
        <begin position="228"/>
        <end position="263"/>
    </location>
</feature>
<dbReference type="GO" id="GO:0005793">
    <property type="term" value="C:endoplasmic reticulum-Golgi intermediate compartment"/>
    <property type="evidence" value="ECO:0007669"/>
    <property type="project" value="TreeGrafter"/>
</dbReference>
<dbReference type="GO" id="GO:0005794">
    <property type="term" value="C:Golgi apparatus"/>
    <property type="evidence" value="ECO:0007669"/>
    <property type="project" value="UniProtKB-SubCell"/>
</dbReference>
<organism evidence="19 20">
    <name type="scientific">Pocillopora damicornis</name>
    <name type="common">Cauliflower coral</name>
    <name type="synonym">Millepora damicornis</name>
    <dbReference type="NCBI Taxonomy" id="46731"/>
    <lineage>
        <taxon>Eukaryota</taxon>
        <taxon>Metazoa</taxon>
        <taxon>Cnidaria</taxon>
        <taxon>Anthozoa</taxon>
        <taxon>Hexacorallia</taxon>
        <taxon>Scleractinia</taxon>
        <taxon>Astrocoeniina</taxon>
        <taxon>Pocilloporidae</taxon>
        <taxon>Pocillopora</taxon>
    </lineage>
</organism>
<dbReference type="OrthoDB" id="5982823at2759"/>
<feature type="region of interest" description="Disordered" evidence="16">
    <location>
        <begin position="313"/>
        <end position="333"/>
    </location>
</feature>
<keyword evidence="14" id="KW-0238">DNA-binding</keyword>
<dbReference type="PANTHER" id="PTHR19237">
    <property type="entry name" value="NUCLEOBINDIN"/>
    <property type="match status" value="1"/>
</dbReference>
<comment type="caution">
    <text evidence="19">The sequence shown here is derived from an EMBL/GenBank/DDBJ whole genome shotgun (WGS) entry which is preliminary data.</text>
</comment>
<dbReference type="GO" id="GO:0005085">
    <property type="term" value="F:guanyl-nucleotide exchange factor activity"/>
    <property type="evidence" value="ECO:0007669"/>
    <property type="project" value="UniProtKB-KW"/>
</dbReference>
<evidence type="ECO:0000256" key="10">
    <source>
        <dbReference type="ARBA" id="ARBA00022729"/>
    </source>
</evidence>
<dbReference type="SMART" id="SM00054">
    <property type="entry name" value="EFh"/>
    <property type="match status" value="2"/>
</dbReference>
<dbReference type="Pfam" id="PF13499">
    <property type="entry name" value="EF-hand_7"/>
    <property type="match status" value="1"/>
</dbReference>
<dbReference type="GO" id="GO:0016020">
    <property type="term" value="C:membrane"/>
    <property type="evidence" value="ECO:0007669"/>
    <property type="project" value="UniProtKB-SubCell"/>
</dbReference>
<feature type="signal peptide" evidence="17">
    <location>
        <begin position="1"/>
        <end position="21"/>
    </location>
</feature>
<dbReference type="InterPro" id="IPR057576">
    <property type="entry name" value="NUCB1_N"/>
</dbReference>
<evidence type="ECO:0000256" key="5">
    <source>
        <dbReference type="ARBA" id="ARBA00008063"/>
    </source>
</evidence>
<dbReference type="InterPro" id="IPR040250">
    <property type="entry name" value="Nucleobindin"/>
</dbReference>
<evidence type="ECO:0000256" key="9">
    <source>
        <dbReference type="ARBA" id="ARBA00022658"/>
    </source>
</evidence>
<evidence type="ECO:0000259" key="18">
    <source>
        <dbReference type="PROSITE" id="PS50222"/>
    </source>
</evidence>
<evidence type="ECO:0000256" key="16">
    <source>
        <dbReference type="SAM" id="MobiDB-lite"/>
    </source>
</evidence>
<feature type="chain" id="PRO_5018204682" description="EF-hand domain-containing protein" evidence="17">
    <location>
        <begin position="22"/>
        <end position="405"/>
    </location>
</feature>
<keyword evidence="11" id="KW-0677">Repeat</keyword>
<dbReference type="Pfam" id="PF25434">
    <property type="entry name" value="NUCB1_N"/>
    <property type="match status" value="1"/>
</dbReference>
<dbReference type="Proteomes" id="UP000275408">
    <property type="component" value="Unassembled WGS sequence"/>
</dbReference>
<dbReference type="STRING" id="46731.A0A3M6U831"/>
<evidence type="ECO:0000313" key="19">
    <source>
        <dbReference type="EMBL" id="RMX49709.1"/>
    </source>
</evidence>
<keyword evidence="6" id="KW-0963">Cytoplasm</keyword>
<dbReference type="CDD" id="cd00051">
    <property type="entry name" value="EFh"/>
    <property type="match status" value="1"/>
</dbReference>
<feature type="region of interest" description="Disordered" evidence="16">
    <location>
        <begin position="383"/>
        <end position="405"/>
    </location>
</feature>
<name>A0A3M6U831_POCDA</name>
<comment type="subcellular location">
    <subcellularLocation>
        <location evidence="2">Cytoplasm</location>
    </subcellularLocation>
    <subcellularLocation>
        <location evidence="3">Golgi apparatus</location>
    </subcellularLocation>
    <subcellularLocation>
        <location evidence="1">Membrane</location>
        <topology evidence="1">Peripheral membrane protein</topology>
    </subcellularLocation>
    <subcellularLocation>
        <location evidence="4">Secreted</location>
    </subcellularLocation>
</comment>
<keyword evidence="20" id="KW-1185">Reference proteome</keyword>
<evidence type="ECO:0000256" key="2">
    <source>
        <dbReference type="ARBA" id="ARBA00004496"/>
    </source>
</evidence>
<dbReference type="EMBL" id="RCHS01002064">
    <property type="protein sequence ID" value="RMX49709.1"/>
    <property type="molecule type" value="Genomic_DNA"/>
</dbReference>
<feature type="region of interest" description="Disordered" evidence="16">
    <location>
        <begin position="155"/>
        <end position="194"/>
    </location>
</feature>
<comment type="similarity">
    <text evidence="5">Belongs to the nucleobindin family.</text>
</comment>
<feature type="compositionally biased region" description="Basic and acidic residues" evidence="16">
    <location>
        <begin position="384"/>
        <end position="405"/>
    </location>
</feature>
<evidence type="ECO:0000256" key="15">
    <source>
        <dbReference type="ARBA" id="ARBA00023136"/>
    </source>
</evidence>
<keyword evidence="9" id="KW-0344">Guanine-nucleotide releasing factor</keyword>
<evidence type="ECO:0000256" key="13">
    <source>
        <dbReference type="ARBA" id="ARBA00023034"/>
    </source>
</evidence>
<dbReference type="PROSITE" id="PS00018">
    <property type="entry name" value="EF_HAND_1"/>
    <property type="match status" value="2"/>
</dbReference>
<dbReference type="GO" id="GO:0070062">
    <property type="term" value="C:extracellular exosome"/>
    <property type="evidence" value="ECO:0007669"/>
    <property type="project" value="TreeGrafter"/>
</dbReference>
<evidence type="ECO:0000256" key="8">
    <source>
        <dbReference type="ARBA" id="ARBA00022553"/>
    </source>
</evidence>
<gene>
    <name evidence="19" type="ORF">pdam_00008587</name>
</gene>
<keyword evidence="12" id="KW-0106">Calcium</keyword>
<keyword evidence="10 17" id="KW-0732">Signal</keyword>
<dbReference type="Gene3D" id="1.10.238.10">
    <property type="entry name" value="EF-hand"/>
    <property type="match status" value="1"/>
</dbReference>
<evidence type="ECO:0000256" key="14">
    <source>
        <dbReference type="ARBA" id="ARBA00023125"/>
    </source>
</evidence>
<keyword evidence="15" id="KW-0472">Membrane</keyword>
<sequence>MHQRRVLVCGVLITLAVLCVAPPVVRKDTKKPDTPAEGKGDPEYARYLKQVIEILENDDDYVKRLLNASEDELRTGQVADDLDLVKHDVRTKLDELKRQEVERQRMLRRQMNDHLNGLKERESWNPLFDDENPNFFGPEDFKKLLWKHHEEMDKQDKQRRDEFKKHEMEKEHKRKEHLKELDEKARKEEEERYEALREKHLNASKNLHHPGSKAQLEQVWEETDGLDAKDFEPRTFFKLHDTNGDNYLDTGELEALFVKEVDKLFDEKDEDYDPQERDEEISRMREHVMSEIDKDKDGFVSIDEFLTASKGDEFDKDEGWKSVEEERPYTDEELAEFEKQLQEEEKAKMATHDQGAVGGNTAGDLAKVVVFFRQQIVGAVGAAVEEHKEGEQQQQHDESQQQHTS</sequence>
<evidence type="ECO:0000256" key="7">
    <source>
        <dbReference type="ARBA" id="ARBA00022525"/>
    </source>
</evidence>
<evidence type="ECO:0000256" key="17">
    <source>
        <dbReference type="SAM" id="SignalP"/>
    </source>
</evidence>
<dbReference type="PANTHER" id="PTHR19237:SF20">
    <property type="entry name" value="NUCLEOBINDIN 1"/>
    <property type="match status" value="1"/>
</dbReference>